<dbReference type="InterPro" id="IPR001965">
    <property type="entry name" value="Znf_PHD"/>
</dbReference>
<sequence>MHFHKLAVRGCPVGSTKPLSLVKPSQSIAISVTPAKAAVSMVTAHMNGQKATGPEPLQTAPVNLQTAGKVAGSGLPLSRRAGEPPHSQMLGNLSAVPIKVPQVSSLTRLAVQAPTVLPQVRPKTLIPDSLPHSPSQEQQATRPPSLQRATAVVSPRTQSLAPPSSNSTASPPAQLPNGRAEPPPLPPPGVPTSVSGAGVAYAIISASPAGPVSVSAVSEAVKVQPLLLSADSKVIIIQPQVPSSSQNSPEPQASPPVQETAPALSPPAKKKKDEDPEKITFMVALGLVTTEHLEEIQSKRQERKRRSTANPAYSGLFEPERKRNYLNSPLFLSARDTEDLGWKEEHDEHCAVCKGDGDLQPCHNCTRAYHLDCLQPPLSAPPKGTWLCPKCQKKVLNKDNMPWPQNVVQSYVTHKTVRLEEKRKLRKRNSELKKEYALLDDQEQRLSQTLAKCMDLKNSLLGQQKETQASLERLKSLIRLIQRDQVIQVTMTATTTGASLLSLPWIKPTSTALPAGSPALLQKSLPQTQGNN</sequence>
<feature type="compositionally biased region" description="Polar residues" evidence="6">
    <location>
        <begin position="132"/>
        <end position="148"/>
    </location>
</feature>
<evidence type="ECO:0000256" key="2">
    <source>
        <dbReference type="ARBA" id="ARBA00022771"/>
    </source>
</evidence>
<accession>A0A9D3SUE1</accession>
<dbReference type="GO" id="GO:0008270">
    <property type="term" value="F:zinc ion binding"/>
    <property type="evidence" value="ECO:0007669"/>
    <property type="project" value="UniProtKB-KW"/>
</dbReference>
<evidence type="ECO:0000313" key="9">
    <source>
        <dbReference type="Proteomes" id="UP001046870"/>
    </source>
</evidence>
<dbReference type="PANTHER" id="PTHR24102:SF18">
    <property type="entry name" value="PHD FINGER PROTEIN 21B"/>
    <property type="match status" value="1"/>
</dbReference>
<evidence type="ECO:0000256" key="6">
    <source>
        <dbReference type="SAM" id="MobiDB-lite"/>
    </source>
</evidence>
<comment type="caution">
    <text evidence="8">The sequence shown here is derived from an EMBL/GenBank/DDBJ whole genome shotgun (WGS) entry which is preliminary data.</text>
</comment>
<feature type="region of interest" description="Disordered" evidence="6">
    <location>
        <begin position="295"/>
        <end position="316"/>
    </location>
</feature>
<dbReference type="AlphaFoldDB" id="A0A9D3SUE1"/>
<dbReference type="Pfam" id="PF00628">
    <property type="entry name" value="PHD"/>
    <property type="match status" value="1"/>
</dbReference>
<gene>
    <name evidence="8" type="ORF">MATL_G00246360</name>
</gene>
<dbReference type="PANTHER" id="PTHR24102">
    <property type="entry name" value="PHD FINGER PROTEIN"/>
    <property type="match status" value="1"/>
</dbReference>
<protein>
    <recommendedName>
        <fullName evidence="7">PHD-type domain-containing protein</fullName>
    </recommendedName>
</protein>
<evidence type="ECO:0000256" key="5">
    <source>
        <dbReference type="SAM" id="Coils"/>
    </source>
</evidence>
<evidence type="ECO:0000256" key="4">
    <source>
        <dbReference type="PROSITE-ProRule" id="PRU00146"/>
    </source>
</evidence>
<dbReference type="OrthoDB" id="336088at2759"/>
<dbReference type="InterPro" id="IPR019787">
    <property type="entry name" value="Znf_PHD-finger"/>
</dbReference>
<dbReference type="InterPro" id="IPR011011">
    <property type="entry name" value="Znf_FYVE_PHD"/>
</dbReference>
<feature type="compositionally biased region" description="Low complexity" evidence="6">
    <location>
        <begin position="240"/>
        <end position="251"/>
    </location>
</feature>
<feature type="coiled-coil region" evidence="5">
    <location>
        <begin position="422"/>
        <end position="459"/>
    </location>
</feature>
<proteinExistence type="predicted"/>
<name>A0A9D3SUE1_MEGAT</name>
<feature type="region of interest" description="Disordered" evidence="6">
    <location>
        <begin position="240"/>
        <end position="276"/>
    </location>
</feature>
<dbReference type="EMBL" id="JAFDVH010000023">
    <property type="protein sequence ID" value="KAG7455930.1"/>
    <property type="molecule type" value="Genomic_DNA"/>
</dbReference>
<keyword evidence="1" id="KW-0479">Metal-binding</keyword>
<dbReference type="Proteomes" id="UP001046870">
    <property type="component" value="Chromosome 23"/>
</dbReference>
<dbReference type="InterPro" id="IPR013083">
    <property type="entry name" value="Znf_RING/FYVE/PHD"/>
</dbReference>
<dbReference type="SMART" id="SM00249">
    <property type="entry name" value="PHD"/>
    <property type="match status" value="1"/>
</dbReference>
<evidence type="ECO:0000256" key="1">
    <source>
        <dbReference type="ARBA" id="ARBA00022723"/>
    </source>
</evidence>
<keyword evidence="3" id="KW-0862">Zinc</keyword>
<keyword evidence="2 4" id="KW-0863">Zinc-finger</keyword>
<keyword evidence="9" id="KW-1185">Reference proteome</keyword>
<keyword evidence="5" id="KW-0175">Coiled coil</keyword>
<organism evidence="8 9">
    <name type="scientific">Megalops atlanticus</name>
    <name type="common">Tarpon</name>
    <name type="synonym">Clupea gigantea</name>
    <dbReference type="NCBI Taxonomy" id="7932"/>
    <lineage>
        <taxon>Eukaryota</taxon>
        <taxon>Metazoa</taxon>
        <taxon>Chordata</taxon>
        <taxon>Craniata</taxon>
        <taxon>Vertebrata</taxon>
        <taxon>Euteleostomi</taxon>
        <taxon>Actinopterygii</taxon>
        <taxon>Neopterygii</taxon>
        <taxon>Teleostei</taxon>
        <taxon>Elopiformes</taxon>
        <taxon>Megalopidae</taxon>
        <taxon>Megalops</taxon>
    </lineage>
</organism>
<feature type="region of interest" description="Disordered" evidence="6">
    <location>
        <begin position="123"/>
        <end position="191"/>
    </location>
</feature>
<dbReference type="Gene3D" id="3.30.40.10">
    <property type="entry name" value="Zinc/RING finger domain, C3HC4 (zinc finger)"/>
    <property type="match status" value="1"/>
</dbReference>
<dbReference type="PROSITE" id="PS50016">
    <property type="entry name" value="ZF_PHD_2"/>
    <property type="match status" value="1"/>
</dbReference>
<evidence type="ECO:0000259" key="7">
    <source>
        <dbReference type="PROSITE" id="PS50016"/>
    </source>
</evidence>
<evidence type="ECO:0000313" key="8">
    <source>
        <dbReference type="EMBL" id="KAG7455930.1"/>
    </source>
</evidence>
<feature type="domain" description="PHD-type" evidence="7">
    <location>
        <begin position="347"/>
        <end position="394"/>
    </location>
</feature>
<evidence type="ECO:0000256" key="3">
    <source>
        <dbReference type="ARBA" id="ARBA00022833"/>
    </source>
</evidence>
<reference evidence="8" key="1">
    <citation type="submission" date="2021-01" db="EMBL/GenBank/DDBJ databases">
        <authorList>
            <person name="Zahm M."/>
            <person name="Roques C."/>
            <person name="Cabau C."/>
            <person name="Klopp C."/>
            <person name="Donnadieu C."/>
            <person name="Jouanno E."/>
            <person name="Lampietro C."/>
            <person name="Louis A."/>
            <person name="Herpin A."/>
            <person name="Echchiki A."/>
            <person name="Berthelot C."/>
            <person name="Parey E."/>
            <person name="Roest-Crollius H."/>
            <person name="Braasch I."/>
            <person name="Postlethwait J."/>
            <person name="Bobe J."/>
            <person name="Montfort J."/>
            <person name="Bouchez O."/>
            <person name="Begum T."/>
            <person name="Mejri S."/>
            <person name="Adams A."/>
            <person name="Chen W.-J."/>
            <person name="Guiguen Y."/>
        </authorList>
    </citation>
    <scope>NUCLEOTIDE SEQUENCE</scope>
    <source>
        <strain evidence="8">YG-15Mar2019-1</strain>
        <tissue evidence="8">Brain</tissue>
    </source>
</reference>
<feature type="compositionally biased region" description="Pro residues" evidence="6">
    <location>
        <begin position="181"/>
        <end position="190"/>
    </location>
</feature>
<dbReference type="SUPFAM" id="SSF57903">
    <property type="entry name" value="FYVE/PHD zinc finger"/>
    <property type="match status" value="1"/>
</dbReference>
<feature type="compositionally biased region" description="Low complexity" evidence="6">
    <location>
        <begin position="161"/>
        <end position="172"/>
    </location>
</feature>